<evidence type="ECO:0000256" key="2">
    <source>
        <dbReference type="PROSITE-ProRule" id="PRU00284"/>
    </source>
</evidence>
<feature type="transmembrane region" description="Helical" evidence="3">
    <location>
        <begin position="211"/>
        <end position="233"/>
    </location>
</feature>
<dbReference type="GO" id="GO:0007165">
    <property type="term" value="P:signal transduction"/>
    <property type="evidence" value="ECO:0007669"/>
    <property type="project" value="UniProtKB-KW"/>
</dbReference>
<dbReference type="EMBL" id="JACHFQ010000005">
    <property type="protein sequence ID" value="MBB5226269.1"/>
    <property type="molecule type" value="Genomic_DNA"/>
</dbReference>
<dbReference type="Proteomes" id="UP000518887">
    <property type="component" value="Unassembled WGS sequence"/>
</dbReference>
<feature type="transmembrane region" description="Helical" evidence="3">
    <location>
        <begin position="36"/>
        <end position="62"/>
    </location>
</feature>
<feature type="transmembrane region" description="Helical" evidence="3">
    <location>
        <begin position="177"/>
        <end position="199"/>
    </location>
</feature>
<name>A0A7W8G9C3_9SPIR</name>
<feature type="transmembrane region" description="Helical" evidence="3">
    <location>
        <begin position="129"/>
        <end position="153"/>
    </location>
</feature>
<accession>A0A7W8G9C3</accession>
<dbReference type="RefSeq" id="WP_184659380.1">
    <property type="nucleotide sequence ID" value="NZ_CP031518.1"/>
</dbReference>
<keyword evidence="3" id="KW-0812">Transmembrane</keyword>
<dbReference type="PROSITE" id="PS50111">
    <property type="entry name" value="CHEMOTAXIS_TRANSDUC_2"/>
    <property type="match status" value="1"/>
</dbReference>
<dbReference type="GO" id="GO:0016020">
    <property type="term" value="C:membrane"/>
    <property type="evidence" value="ECO:0007669"/>
    <property type="project" value="InterPro"/>
</dbReference>
<dbReference type="SUPFAM" id="SSF58104">
    <property type="entry name" value="Methyl-accepting chemotaxis protein (MCP) signaling domain"/>
    <property type="match status" value="1"/>
</dbReference>
<evidence type="ECO:0000313" key="6">
    <source>
        <dbReference type="Proteomes" id="UP000518887"/>
    </source>
</evidence>
<keyword evidence="3" id="KW-0472">Membrane</keyword>
<sequence length="507" mass="56142">MNVFKIFLTLIFSTTYLGIFTLRVFHYGFIYERPSAIVFECIPTVSISFFLILGCAIVEYPILTRFESIIKKGRRDKSSITESDVAECMSCYKKFDIAIAAGDAIGFLLGAGSTAIIESIKGIAPFEPLVFLIIELQSVGIGFLCYTLIVFLVKRILMTSQMREIGIQVNENLSRNLNIAIGSCVYISIMNMITVPINLIKNPGEGNFNKYLLYCLIGAVLDGLICFGTYYLIIRKIQKTEKHISSNLLKETQNLVSATKESAETSHNQSTAVKEIVATMQDSTELAGNISEKVKHVTSLAEKSRDAVLSGREVLQKNVNELLEIKNTNRLTIEGIRELNKKINSIWDIVSIINVVADQTKIIAFNAELEAASSGEAGKNFHIVATEIRRLSDNIIDSIKEIKERISEIQKASDSLILDGERGTEQINSGYTGAKSLEKDFESIMQSSDNTAASTHEILEHVSQLSSSSEQIFITLKQIAEGIENFSEFTSSISSSSENVRKIADLL</sequence>
<keyword evidence="3" id="KW-1133">Transmembrane helix</keyword>
<feature type="domain" description="Methyl-accepting transducer" evidence="4">
    <location>
        <begin position="244"/>
        <end position="480"/>
    </location>
</feature>
<dbReference type="PANTHER" id="PTHR32089">
    <property type="entry name" value="METHYL-ACCEPTING CHEMOTAXIS PROTEIN MCPB"/>
    <property type="match status" value="1"/>
</dbReference>
<evidence type="ECO:0000313" key="5">
    <source>
        <dbReference type="EMBL" id="MBB5226269.1"/>
    </source>
</evidence>
<evidence type="ECO:0000259" key="4">
    <source>
        <dbReference type="PROSITE" id="PS50111"/>
    </source>
</evidence>
<evidence type="ECO:0000256" key="1">
    <source>
        <dbReference type="ARBA" id="ARBA00023224"/>
    </source>
</evidence>
<protein>
    <submittedName>
        <fullName evidence="5">Methyl-accepting chemotaxis protein</fullName>
    </submittedName>
</protein>
<keyword evidence="1 2" id="KW-0807">Transducer</keyword>
<keyword evidence="6" id="KW-1185">Reference proteome</keyword>
<dbReference type="PANTHER" id="PTHR32089:SF112">
    <property type="entry name" value="LYSOZYME-LIKE PROTEIN-RELATED"/>
    <property type="match status" value="1"/>
</dbReference>
<gene>
    <name evidence="5" type="ORF">HNP76_001642</name>
</gene>
<dbReference type="InterPro" id="IPR004089">
    <property type="entry name" value="MCPsignal_dom"/>
</dbReference>
<dbReference type="Gene3D" id="1.10.287.950">
    <property type="entry name" value="Methyl-accepting chemotaxis protein"/>
    <property type="match status" value="1"/>
</dbReference>
<comment type="caution">
    <text evidence="5">The sequence shown here is derived from an EMBL/GenBank/DDBJ whole genome shotgun (WGS) entry which is preliminary data.</text>
</comment>
<organism evidence="5 6">
    <name type="scientific">Treponema ruminis</name>
    <dbReference type="NCBI Taxonomy" id="744515"/>
    <lineage>
        <taxon>Bacteria</taxon>
        <taxon>Pseudomonadati</taxon>
        <taxon>Spirochaetota</taxon>
        <taxon>Spirochaetia</taxon>
        <taxon>Spirochaetales</taxon>
        <taxon>Treponemataceae</taxon>
        <taxon>Treponema</taxon>
    </lineage>
</organism>
<dbReference type="SMART" id="SM00283">
    <property type="entry name" value="MA"/>
    <property type="match status" value="1"/>
</dbReference>
<evidence type="ECO:0000256" key="3">
    <source>
        <dbReference type="SAM" id="Phobius"/>
    </source>
</evidence>
<proteinExistence type="predicted"/>
<feature type="transmembrane region" description="Helical" evidence="3">
    <location>
        <begin position="7"/>
        <end position="30"/>
    </location>
</feature>
<reference evidence="5 6" key="1">
    <citation type="submission" date="2020-08" db="EMBL/GenBank/DDBJ databases">
        <title>Genomic Encyclopedia of Type Strains, Phase IV (KMG-IV): sequencing the most valuable type-strain genomes for metagenomic binning, comparative biology and taxonomic classification.</title>
        <authorList>
            <person name="Goeker M."/>
        </authorList>
    </citation>
    <scope>NUCLEOTIDE SEQUENCE [LARGE SCALE GENOMIC DNA]</scope>
    <source>
        <strain evidence="5 6">DSM 103462</strain>
    </source>
</reference>
<dbReference type="Pfam" id="PF00015">
    <property type="entry name" value="MCPsignal"/>
    <property type="match status" value="1"/>
</dbReference>
<dbReference type="AlphaFoldDB" id="A0A7W8G9C3"/>
<feature type="transmembrane region" description="Helical" evidence="3">
    <location>
        <begin position="97"/>
        <end position="117"/>
    </location>
</feature>